<dbReference type="HAMAP" id="MF_00017">
    <property type="entry name" value="RecR"/>
    <property type="match status" value="1"/>
</dbReference>
<dbReference type="Pfam" id="PF13662">
    <property type="entry name" value="Toprim_4"/>
    <property type="match status" value="1"/>
</dbReference>
<dbReference type="Pfam" id="PF21175">
    <property type="entry name" value="RecR_C"/>
    <property type="match status" value="1"/>
</dbReference>
<evidence type="ECO:0000256" key="5">
    <source>
        <dbReference type="ARBA" id="ARBA00023172"/>
    </source>
</evidence>
<dbReference type="GO" id="GO:0003677">
    <property type="term" value="F:DNA binding"/>
    <property type="evidence" value="ECO:0007669"/>
    <property type="project" value="UniProtKB-UniRule"/>
</dbReference>
<dbReference type="PANTHER" id="PTHR30446">
    <property type="entry name" value="RECOMBINATION PROTEIN RECR"/>
    <property type="match status" value="1"/>
</dbReference>
<protein>
    <recommendedName>
        <fullName evidence="7">Recombination protein RecR</fullName>
    </recommendedName>
</protein>
<dbReference type="GO" id="GO:0006281">
    <property type="term" value="P:DNA repair"/>
    <property type="evidence" value="ECO:0007669"/>
    <property type="project" value="UniProtKB-UniRule"/>
</dbReference>
<dbReference type="InterPro" id="IPR034137">
    <property type="entry name" value="TOPRIM_RecR"/>
</dbReference>
<sequence length="198" mass="21986">MDFLNYPEPLADLITSLSRLPGIGPKTAGRLAFYLLQQPQVAENLAETMIRAQREIRQCSLCCNYTDHDPCPICTGEKRERTLLCIVEQPRDVVSLEKTREFKGLYHVLHGVISPLEGVGPEQLTIPKLLGRLEGIEEVVMAMNPTVEGEATALYLSRLLKPLGIKVTRIAHGLPVGGDLEYADEITIARALEGRRQI</sequence>
<feature type="domain" description="Toprim" evidence="8">
    <location>
        <begin position="82"/>
        <end position="175"/>
    </location>
</feature>
<dbReference type="Gene3D" id="3.40.1360.10">
    <property type="match status" value="1"/>
</dbReference>
<keyword evidence="1 7" id="KW-0479">Metal-binding</keyword>
<proteinExistence type="inferred from homology"/>
<dbReference type="RefSeq" id="WP_072772486.1">
    <property type="nucleotide sequence ID" value="NZ_FRDN01000006.1"/>
</dbReference>
<dbReference type="Gene3D" id="6.10.250.240">
    <property type="match status" value="1"/>
</dbReference>
<dbReference type="Gene3D" id="3.30.60.80">
    <property type="match status" value="1"/>
</dbReference>
<dbReference type="InterPro" id="IPR015967">
    <property type="entry name" value="Rcmb_RecR_Znf"/>
</dbReference>
<keyword evidence="3 7" id="KW-0863">Zinc-finger</keyword>
<dbReference type="SMART" id="SM00493">
    <property type="entry name" value="TOPRIM"/>
    <property type="match status" value="1"/>
</dbReference>
<dbReference type="EMBL" id="FRDN01000006">
    <property type="protein sequence ID" value="SHN70106.1"/>
    <property type="molecule type" value="Genomic_DNA"/>
</dbReference>
<keyword evidence="6 7" id="KW-0234">DNA repair</keyword>
<dbReference type="InterPro" id="IPR000093">
    <property type="entry name" value="DNA_Rcmb_RecR"/>
</dbReference>
<evidence type="ECO:0000256" key="7">
    <source>
        <dbReference type="HAMAP-Rule" id="MF_00017"/>
    </source>
</evidence>
<dbReference type="STRING" id="1121395.SAMN02745215_02033"/>
<dbReference type="Pfam" id="PF21176">
    <property type="entry name" value="RecR_HhH"/>
    <property type="match status" value="1"/>
</dbReference>
<evidence type="ECO:0000256" key="1">
    <source>
        <dbReference type="ARBA" id="ARBA00022723"/>
    </source>
</evidence>
<dbReference type="SUPFAM" id="SSF111304">
    <property type="entry name" value="Recombination protein RecR"/>
    <property type="match status" value="1"/>
</dbReference>
<dbReference type="InterPro" id="IPR006171">
    <property type="entry name" value="TOPRIM_dom"/>
</dbReference>
<evidence type="ECO:0000313" key="10">
    <source>
        <dbReference type="Proteomes" id="UP000184010"/>
    </source>
</evidence>
<dbReference type="PANTHER" id="PTHR30446:SF0">
    <property type="entry name" value="RECOMBINATION PROTEIN RECR"/>
    <property type="match status" value="1"/>
</dbReference>
<dbReference type="PROSITE" id="PS50880">
    <property type="entry name" value="TOPRIM"/>
    <property type="match status" value="1"/>
</dbReference>
<dbReference type="Pfam" id="PF02132">
    <property type="entry name" value="RecR_ZnF"/>
    <property type="match status" value="1"/>
</dbReference>
<reference evidence="10" key="1">
    <citation type="submission" date="2016-12" db="EMBL/GenBank/DDBJ databases">
        <authorList>
            <person name="Varghese N."/>
            <person name="Submissions S."/>
        </authorList>
    </citation>
    <scope>NUCLEOTIDE SEQUENCE [LARGE SCALE GENOMIC DNA]</scope>
    <source>
        <strain evidence="10">DSM 11544</strain>
    </source>
</reference>
<evidence type="ECO:0000256" key="2">
    <source>
        <dbReference type="ARBA" id="ARBA00022763"/>
    </source>
</evidence>
<name>A0A1M7THC7_9FIRM</name>
<keyword evidence="2 7" id="KW-0227">DNA damage</keyword>
<dbReference type="CDD" id="cd01025">
    <property type="entry name" value="TOPRIM_recR"/>
    <property type="match status" value="1"/>
</dbReference>
<dbReference type="InterPro" id="IPR023627">
    <property type="entry name" value="Rcmb_RecR"/>
</dbReference>
<comment type="similarity">
    <text evidence="7">Belongs to the RecR family.</text>
</comment>
<accession>A0A1M7THC7</accession>
<evidence type="ECO:0000256" key="6">
    <source>
        <dbReference type="ARBA" id="ARBA00023204"/>
    </source>
</evidence>
<dbReference type="GO" id="GO:0008270">
    <property type="term" value="F:zinc ion binding"/>
    <property type="evidence" value="ECO:0007669"/>
    <property type="project" value="UniProtKB-KW"/>
</dbReference>
<evidence type="ECO:0000256" key="4">
    <source>
        <dbReference type="ARBA" id="ARBA00022833"/>
    </source>
</evidence>
<dbReference type="GO" id="GO:0006310">
    <property type="term" value="P:DNA recombination"/>
    <property type="evidence" value="ECO:0007669"/>
    <property type="project" value="UniProtKB-UniRule"/>
</dbReference>
<organism evidence="9 10">
    <name type="scientific">Desulfitobacterium chlororespirans DSM 11544</name>
    <dbReference type="NCBI Taxonomy" id="1121395"/>
    <lineage>
        <taxon>Bacteria</taxon>
        <taxon>Bacillati</taxon>
        <taxon>Bacillota</taxon>
        <taxon>Clostridia</taxon>
        <taxon>Eubacteriales</taxon>
        <taxon>Desulfitobacteriaceae</taxon>
        <taxon>Desulfitobacterium</taxon>
    </lineage>
</organism>
<gene>
    <name evidence="7" type="primary">recR</name>
    <name evidence="9" type="ORF">SAMN02745215_02033</name>
</gene>
<feature type="zinc finger region" description="C4-type" evidence="7">
    <location>
        <begin position="59"/>
        <end position="74"/>
    </location>
</feature>
<evidence type="ECO:0000313" key="9">
    <source>
        <dbReference type="EMBL" id="SHN70106.1"/>
    </source>
</evidence>
<keyword evidence="4 7" id="KW-0862">Zinc</keyword>
<comment type="function">
    <text evidence="7">May play a role in DNA repair. It seems to be involved in an RecBC-independent recombinational process of DNA repair. It may act with RecF and RecO.</text>
</comment>
<evidence type="ECO:0000256" key="3">
    <source>
        <dbReference type="ARBA" id="ARBA00022771"/>
    </source>
</evidence>
<dbReference type="Gene3D" id="1.10.8.420">
    <property type="entry name" value="RecR Domain 1"/>
    <property type="match status" value="1"/>
</dbReference>
<keyword evidence="5 7" id="KW-0233">DNA recombination</keyword>
<evidence type="ECO:0000259" key="8">
    <source>
        <dbReference type="PROSITE" id="PS50880"/>
    </source>
</evidence>
<keyword evidence="10" id="KW-1185">Reference proteome</keyword>
<dbReference type="AlphaFoldDB" id="A0A1M7THC7"/>
<dbReference type="Proteomes" id="UP000184010">
    <property type="component" value="Unassembled WGS sequence"/>
</dbReference>
<dbReference type="NCBIfam" id="TIGR00615">
    <property type="entry name" value="recR"/>
    <property type="match status" value="1"/>
</dbReference>